<evidence type="ECO:0000313" key="2">
    <source>
        <dbReference type="EMBL" id="OGD91097.1"/>
    </source>
</evidence>
<proteinExistence type="predicted"/>
<keyword evidence="1" id="KW-1133">Transmembrane helix</keyword>
<gene>
    <name evidence="2" type="ORF">A3D81_02205</name>
</gene>
<feature type="transmembrane region" description="Helical" evidence="1">
    <location>
        <begin position="6"/>
        <end position="26"/>
    </location>
</feature>
<dbReference type="Proteomes" id="UP000178492">
    <property type="component" value="Unassembled WGS sequence"/>
</dbReference>
<protein>
    <submittedName>
        <fullName evidence="2">Uncharacterized protein</fullName>
    </submittedName>
</protein>
<keyword evidence="1" id="KW-0812">Transmembrane</keyword>
<dbReference type="AlphaFoldDB" id="A0A1F5GH09"/>
<dbReference type="STRING" id="1797715.A3D81_02205"/>
<dbReference type="EMBL" id="MFBE01000023">
    <property type="protein sequence ID" value="OGD91097.1"/>
    <property type="molecule type" value="Genomic_DNA"/>
</dbReference>
<sequence length="171" mass="18859">MLQNTNSTFVAIAIGTLGLASIIGSYKLVKMENVSTAYLAEARQTSVVNNYKVSSNQSPENLPKGFVTGKLCYPGDFLPEGKIAAKNIDSGTIYTLYYPGSKNGARSSYYFVLITGKYKLRYETFIGTNQIKPFSGYYKGNSQVVEVENGKTIKNIDLCDFYNSANDEPDF</sequence>
<evidence type="ECO:0000313" key="3">
    <source>
        <dbReference type="Proteomes" id="UP000178492"/>
    </source>
</evidence>
<comment type="caution">
    <text evidence="2">The sequence shown here is derived from an EMBL/GenBank/DDBJ whole genome shotgun (WGS) entry which is preliminary data.</text>
</comment>
<name>A0A1F5GH09_9BACT</name>
<keyword evidence="1" id="KW-0472">Membrane</keyword>
<accession>A0A1F5GH09</accession>
<evidence type="ECO:0000256" key="1">
    <source>
        <dbReference type="SAM" id="Phobius"/>
    </source>
</evidence>
<reference evidence="2 3" key="1">
    <citation type="journal article" date="2016" name="Nat. Commun.">
        <title>Thousands of microbial genomes shed light on interconnected biogeochemical processes in an aquifer system.</title>
        <authorList>
            <person name="Anantharaman K."/>
            <person name="Brown C.T."/>
            <person name="Hug L.A."/>
            <person name="Sharon I."/>
            <person name="Castelle C.J."/>
            <person name="Probst A.J."/>
            <person name="Thomas B.C."/>
            <person name="Singh A."/>
            <person name="Wilkins M.J."/>
            <person name="Karaoz U."/>
            <person name="Brodie E.L."/>
            <person name="Williams K.H."/>
            <person name="Hubbard S.S."/>
            <person name="Banfield J.F."/>
        </authorList>
    </citation>
    <scope>NUCLEOTIDE SEQUENCE [LARGE SCALE GENOMIC DNA]</scope>
</reference>
<organism evidence="2 3">
    <name type="scientific">Candidatus Curtissbacteria bacterium RIFCSPHIGHO2_02_FULL_40_17</name>
    <dbReference type="NCBI Taxonomy" id="1797715"/>
    <lineage>
        <taxon>Bacteria</taxon>
        <taxon>Candidatus Curtissiibacteriota</taxon>
    </lineage>
</organism>